<dbReference type="InterPro" id="IPR017451">
    <property type="entry name" value="F-box-assoc_interact_dom"/>
</dbReference>
<dbReference type="PANTHER" id="PTHR31111">
    <property type="entry name" value="BNAA05G37150D PROTEIN-RELATED"/>
    <property type="match status" value="1"/>
</dbReference>
<sequence length="385" mass="44731">MAETSFEAIPQDLQMKILSRMSLKHLGKCICASKKLATIIRTKEFRDLHLQYQSMARPRMLFMVLDVNFNTNEEVLLFYSVYQDEKKPLLSSGQQESLIFQGPPGYKISQPIRGLVCVREKTKIMICNPTTKKCWTLLELKTCKEELTSAYFGYDEATDEFKVLCLTPMKSDGPSKEAEKHLVLTMRPGEESRRWITCEHHHTPVSVQGLCKEGVLYYGAKSNSKKSVIMSFNMRFEKFNVIALPEEVDISSRWKLVSYKGEIALVNDDDDLLRNGVLQIWVGKETKGMWEWEKTRIEILRWKEFAERKTIRFKGTIGTGELVFAQNYLDTERPLVFPLEKQKGSLMVLYYNEVTKDLRRFKIEREFEGLAVQTFLDHVDSPQLM</sequence>
<dbReference type="Proteomes" id="UP001558713">
    <property type="component" value="Unassembled WGS sequence"/>
</dbReference>
<protein>
    <submittedName>
        <fullName evidence="3">F-box protein</fullName>
    </submittedName>
</protein>
<dbReference type="NCBIfam" id="TIGR01640">
    <property type="entry name" value="F_box_assoc_1"/>
    <property type="match status" value="1"/>
</dbReference>
<dbReference type="PANTHER" id="PTHR31111:SF138">
    <property type="entry name" value="F-BOX ASSOCIATED DOMAIN-CONTAINING PROTEIN"/>
    <property type="match status" value="1"/>
</dbReference>
<reference evidence="3 4" key="1">
    <citation type="submission" date="2024-04" db="EMBL/GenBank/DDBJ databases">
        <title>Genome assembly C_amara_ONT_v2.</title>
        <authorList>
            <person name="Yant L."/>
            <person name="Moore C."/>
            <person name="Slenker M."/>
        </authorList>
    </citation>
    <scope>NUCLEOTIDE SEQUENCE [LARGE SCALE GENOMIC DNA]</scope>
    <source>
        <tissue evidence="3">Leaf</tissue>
    </source>
</reference>
<dbReference type="InterPro" id="IPR036047">
    <property type="entry name" value="F-box-like_dom_sf"/>
</dbReference>
<evidence type="ECO:0000259" key="1">
    <source>
        <dbReference type="Pfam" id="PF00646"/>
    </source>
</evidence>
<dbReference type="InterPro" id="IPR013187">
    <property type="entry name" value="F-box-assoc_dom_typ3"/>
</dbReference>
<feature type="domain" description="F-box" evidence="1">
    <location>
        <begin position="9"/>
        <end position="46"/>
    </location>
</feature>
<keyword evidence="4" id="KW-1185">Reference proteome</keyword>
<dbReference type="EMBL" id="JBANAX010000884">
    <property type="protein sequence ID" value="KAL1189967.1"/>
    <property type="molecule type" value="Genomic_DNA"/>
</dbReference>
<comment type="caution">
    <text evidence="3">The sequence shown here is derived from an EMBL/GenBank/DDBJ whole genome shotgun (WGS) entry which is preliminary data.</text>
</comment>
<evidence type="ECO:0000313" key="4">
    <source>
        <dbReference type="Proteomes" id="UP001558713"/>
    </source>
</evidence>
<name>A0ABD0Z5L2_CARAN</name>
<evidence type="ECO:0000259" key="2">
    <source>
        <dbReference type="Pfam" id="PF08268"/>
    </source>
</evidence>
<organism evidence="3 4">
    <name type="scientific">Cardamine amara subsp. amara</name>
    <dbReference type="NCBI Taxonomy" id="228776"/>
    <lineage>
        <taxon>Eukaryota</taxon>
        <taxon>Viridiplantae</taxon>
        <taxon>Streptophyta</taxon>
        <taxon>Embryophyta</taxon>
        <taxon>Tracheophyta</taxon>
        <taxon>Spermatophyta</taxon>
        <taxon>Magnoliopsida</taxon>
        <taxon>eudicotyledons</taxon>
        <taxon>Gunneridae</taxon>
        <taxon>Pentapetalae</taxon>
        <taxon>rosids</taxon>
        <taxon>malvids</taxon>
        <taxon>Brassicales</taxon>
        <taxon>Brassicaceae</taxon>
        <taxon>Cardamineae</taxon>
        <taxon>Cardamine</taxon>
    </lineage>
</organism>
<proteinExistence type="predicted"/>
<accession>A0ABD0Z5L2</accession>
<evidence type="ECO:0000313" key="3">
    <source>
        <dbReference type="EMBL" id="KAL1189967.1"/>
    </source>
</evidence>
<dbReference type="SUPFAM" id="SSF81383">
    <property type="entry name" value="F-box domain"/>
    <property type="match status" value="1"/>
</dbReference>
<dbReference type="Pfam" id="PF08268">
    <property type="entry name" value="FBA_3"/>
    <property type="match status" value="1"/>
</dbReference>
<dbReference type="AlphaFoldDB" id="A0ABD0Z5L2"/>
<gene>
    <name evidence="3" type="ORF">V5N11_012722</name>
</gene>
<dbReference type="Pfam" id="PF00646">
    <property type="entry name" value="F-box"/>
    <property type="match status" value="1"/>
</dbReference>
<feature type="domain" description="F-box associated beta-propeller type 3" evidence="2">
    <location>
        <begin position="69"/>
        <end position="378"/>
    </location>
</feature>
<dbReference type="InterPro" id="IPR001810">
    <property type="entry name" value="F-box_dom"/>
</dbReference>